<evidence type="ECO:0000313" key="3">
    <source>
        <dbReference type="Proteomes" id="UP000006681"/>
    </source>
</evidence>
<reference evidence="3" key="2">
    <citation type="journal article" date="2010" name="Stand. Genomic Sci.">
        <title>Complete genome sequence of Vulcanisaeta distributa type strain (IC-017T).</title>
        <authorList>
            <person name="Mavromatis K."/>
            <person name="Sikorski J."/>
            <person name="Pabst E."/>
            <person name="Teshima H."/>
            <person name="Lapidus A."/>
            <person name="Lucas S."/>
            <person name="Nolan M."/>
            <person name="Glavina Del Rio T."/>
            <person name="Cheng J."/>
            <person name="Bruce D."/>
            <person name="Goodwin L."/>
            <person name="Pitluck S."/>
            <person name="Liolios K."/>
            <person name="Ivanova N."/>
            <person name="Mikhailova N."/>
            <person name="Pati A."/>
            <person name="Chen A."/>
            <person name="Palaniappan K."/>
            <person name="Land M."/>
            <person name="Hauser L."/>
            <person name="Chang Y."/>
            <person name="Jeffries C."/>
            <person name="Rohde M."/>
            <person name="Spring S."/>
            <person name="Goker M."/>
            <person name="Wirth R."/>
            <person name="Woyke T."/>
            <person name="Bristow J."/>
            <person name="Eisen J."/>
            <person name="Markowitz V."/>
            <person name="Hugenholtz P."/>
            <person name="Klenk H."/>
            <person name="Kyrpides N."/>
        </authorList>
    </citation>
    <scope>NUCLEOTIDE SEQUENCE [LARGE SCALE GENOMIC DNA]</scope>
    <source>
        <strain evidence="3">DSM 14429 / JCM 11212 / NBRC 100878 / IC-017</strain>
    </source>
</reference>
<sequence>MLITIIVGILGLLFIAVGWVLALGDVPPLRLTIPYLIGSTLLTVYSALNWNLIFLILNGAATALSAINLVRRIRMNKVNTKDHG</sequence>
<feature type="transmembrane region" description="Helical" evidence="1">
    <location>
        <begin position="48"/>
        <end position="70"/>
    </location>
</feature>
<accession>E1QRF0</accession>
<name>E1QRF0_VULDI</name>
<keyword evidence="3" id="KW-1185">Reference proteome</keyword>
<dbReference type="GeneID" id="9752193"/>
<organism evidence="2 3">
    <name type="scientific">Vulcanisaeta distributa (strain DSM 14429 / JCM 11212 / NBRC 100878 / IC-017)</name>
    <dbReference type="NCBI Taxonomy" id="572478"/>
    <lineage>
        <taxon>Archaea</taxon>
        <taxon>Thermoproteota</taxon>
        <taxon>Thermoprotei</taxon>
        <taxon>Thermoproteales</taxon>
        <taxon>Thermoproteaceae</taxon>
        <taxon>Vulcanisaeta</taxon>
    </lineage>
</organism>
<dbReference type="eggNOG" id="arCOG05661">
    <property type="taxonomic scope" value="Archaea"/>
</dbReference>
<dbReference type="AlphaFoldDB" id="E1QRF0"/>
<dbReference type="OrthoDB" id="27683at2157"/>
<proteinExistence type="predicted"/>
<evidence type="ECO:0000313" key="2">
    <source>
        <dbReference type="EMBL" id="ADN50647.1"/>
    </source>
</evidence>
<dbReference type="RefSeq" id="WP_013336372.1">
    <property type="nucleotide sequence ID" value="NC_014537.1"/>
</dbReference>
<keyword evidence="1" id="KW-0812">Transmembrane</keyword>
<dbReference type="HOGENOM" id="CLU_166571_1_0_2"/>
<protein>
    <submittedName>
        <fullName evidence="2">Uncharacterized protein</fullName>
    </submittedName>
</protein>
<gene>
    <name evidence="2" type="ordered locus">Vdis_1261</name>
</gene>
<keyword evidence="1" id="KW-1133">Transmembrane helix</keyword>
<dbReference type="Proteomes" id="UP000006681">
    <property type="component" value="Chromosome"/>
</dbReference>
<reference evidence="2 3" key="1">
    <citation type="journal article" date="2010" name="Stand. Genomic Sci.">
        <title>Complete genome sequence of Vulcanisaeta distributa type strain (IC-017).</title>
        <authorList>
            <person name="Mavromatis K."/>
            <person name="Sikorski J."/>
            <person name="Pabst E."/>
            <person name="Teshima H."/>
            <person name="Lapidus A."/>
            <person name="Lucas S."/>
            <person name="Nolan M."/>
            <person name="Glavina Del Rio T."/>
            <person name="Cheng J.F."/>
            <person name="Bruce D."/>
            <person name="Goodwin L."/>
            <person name="Pitluck S."/>
            <person name="Liolios K."/>
            <person name="Ivanova N."/>
            <person name="Mikhailova N."/>
            <person name="Pati A."/>
            <person name="Chen A."/>
            <person name="Palaniappan K."/>
            <person name="Land M."/>
            <person name="Hauser L."/>
            <person name="Chang Y.J."/>
            <person name="Jeffries C.D."/>
            <person name="Rohde M."/>
            <person name="Spring S."/>
            <person name="Goker M."/>
            <person name="Wirth R."/>
            <person name="Woyke T."/>
            <person name="Bristow J."/>
            <person name="Eisen J.A."/>
            <person name="Markowitz V."/>
            <person name="Hugenholtz P."/>
            <person name="Klenk H.P."/>
            <person name="Kyrpides N.C."/>
        </authorList>
    </citation>
    <scope>NUCLEOTIDE SEQUENCE [LARGE SCALE GENOMIC DNA]</scope>
    <source>
        <strain evidence="3">DSM 14429 / JCM 11212 / NBRC 100878 / IC-017</strain>
    </source>
</reference>
<keyword evidence="1" id="KW-0472">Membrane</keyword>
<dbReference type="EMBL" id="CP002100">
    <property type="protein sequence ID" value="ADN50647.1"/>
    <property type="molecule type" value="Genomic_DNA"/>
</dbReference>
<dbReference type="KEGG" id="vdi:Vdis_1261"/>
<evidence type="ECO:0000256" key="1">
    <source>
        <dbReference type="SAM" id="Phobius"/>
    </source>
</evidence>